<dbReference type="SUPFAM" id="SSF103481">
    <property type="entry name" value="Multidrug resistance efflux transporter EmrE"/>
    <property type="match status" value="2"/>
</dbReference>
<dbReference type="PANTHER" id="PTHR22911:SF76">
    <property type="entry name" value="EAMA DOMAIN-CONTAINING PROTEIN"/>
    <property type="match status" value="1"/>
</dbReference>
<accession>A0A381V9S8</accession>
<protein>
    <recommendedName>
        <fullName evidence="2">EamA domain-containing protein</fullName>
    </recommendedName>
</protein>
<gene>
    <name evidence="3" type="ORF">METZ01_LOCUS89964</name>
</gene>
<feature type="transmembrane region" description="Helical" evidence="1">
    <location>
        <begin position="240"/>
        <end position="260"/>
    </location>
</feature>
<dbReference type="Pfam" id="PF00892">
    <property type="entry name" value="EamA"/>
    <property type="match status" value="2"/>
</dbReference>
<feature type="transmembrane region" description="Helical" evidence="1">
    <location>
        <begin position="180"/>
        <end position="199"/>
    </location>
</feature>
<sequence>VKDSYKVNPILLIVALLSVSSSSIIARFLTDISAVVIAFWRMGLASLFLWAYSGFKHQGRLDPSWRTDVIIAGILLGFHFAFFFSAVKLTEISNATLLGTTAPLFTLFIEVFFLKRRFPLITYFAISISIFGVVIVHGFSIDFNSQETIGNLLAICCSACIALVFLIAEKVRQNTSTIVYSRHLFMVAAITLVVLSLIRGDRLFYFSGTDFIFFLALGFFPSILGHAILNYSIKFLPPSVVSSVPLGETIIASAAAYFIFFEQVPPNTAIGGIITLGGLFILGFKNQAARFSSDTRL</sequence>
<feature type="transmembrane region" description="Helical" evidence="1">
    <location>
        <begin position="149"/>
        <end position="168"/>
    </location>
</feature>
<feature type="transmembrane region" description="Helical" evidence="1">
    <location>
        <begin position="211"/>
        <end position="233"/>
    </location>
</feature>
<organism evidence="3">
    <name type="scientific">marine metagenome</name>
    <dbReference type="NCBI Taxonomy" id="408172"/>
    <lineage>
        <taxon>unclassified sequences</taxon>
        <taxon>metagenomes</taxon>
        <taxon>ecological metagenomes</taxon>
    </lineage>
</organism>
<dbReference type="InterPro" id="IPR037185">
    <property type="entry name" value="EmrE-like"/>
</dbReference>
<feature type="transmembrane region" description="Helical" evidence="1">
    <location>
        <begin position="92"/>
        <end position="113"/>
    </location>
</feature>
<feature type="domain" description="EamA" evidence="2">
    <location>
        <begin position="10"/>
        <end position="136"/>
    </location>
</feature>
<reference evidence="3" key="1">
    <citation type="submission" date="2018-05" db="EMBL/GenBank/DDBJ databases">
        <authorList>
            <person name="Lanie J.A."/>
            <person name="Ng W.-L."/>
            <person name="Kazmierczak K.M."/>
            <person name="Andrzejewski T.M."/>
            <person name="Davidsen T.M."/>
            <person name="Wayne K.J."/>
            <person name="Tettelin H."/>
            <person name="Glass J.I."/>
            <person name="Rusch D."/>
            <person name="Podicherti R."/>
            <person name="Tsui H.-C.T."/>
            <person name="Winkler M.E."/>
        </authorList>
    </citation>
    <scope>NUCLEOTIDE SEQUENCE</scope>
</reference>
<feature type="transmembrane region" description="Helical" evidence="1">
    <location>
        <begin position="67"/>
        <end position="86"/>
    </location>
</feature>
<dbReference type="InterPro" id="IPR000620">
    <property type="entry name" value="EamA_dom"/>
</dbReference>
<feature type="domain" description="EamA" evidence="2">
    <location>
        <begin position="149"/>
        <end position="282"/>
    </location>
</feature>
<feature type="transmembrane region" description="Helical" evidence="1">
    <location>
        <begin position="266"/>
        <end position="284"/>
    </location>
</feature>
<name>A0A381V9S8_9ZZZZ</name>
<evidence type="ECO:0000256" key="1">
    <source>
        <dbReference type="SAM" id="Phobius"/>
    </source>
</evidence>
<dbReference type="AlphaFoldDB" id="A0A381V9S8"/>
<evidence type="ECO:0000313" key="3">
    <source>
        <dbReference type="EMBL" id="SVA37110.1"/>
    </source>
</evidence>
<feature type="non-terminal residue" evidence="3">
    <location>
        <position position="1"/>
    </location>
</feature>
<dbReference type="GO" id="GO:0016020">
    <property type="term" value="C:membrane"/>
    <property type="evidence" value="ECO:0007669"/>
    <property type="project" value="InterPro"/>
</dbReference>
<feature type="transmembrane region" description="Helical" evidence="1">
    <location>
        <begin position="32"/>
        <end position="55"/>
    </location>
</feature>
<proteinExistence type="predicted"/>
<keyword evidence="1" id="KW-0812">Transmembrane</keyword>
<feature type="transmembrane region" description="Helical" evidence="1">
    <location>
        <begin position="120"/>
        <end position="143"/>
    </location>
</feature>
<dbReference type="EMBL" id="UINC01008237">
    <property type="protein sequence ID" value="SVA37110.1"/>
    <property type="molecule type" value="Genomic_DNA"/>
</dbReference>
<keyword evidence="1" id="KW-1133">Transmembrane helix</keyword>
<keyword evidence="1" id="KW-0472">Membrane</keyword>
<evidence type="ECO:0000259" key="2">
    <source>
        <dbReference type="Pfam" id="PF00892"/>
    </source>
</evidence>
<dbReference type="PANTHER" id="PTHR22911">
    <property type="entry name" value="ACYL-MALONYL CONDENSING ENZYME-RELATED"/>
    <property type="match status" value="1"/>
</dbReference>